<feature type="compositionally biased region" description="Pro residues" evidence="1">
    <location>
        <begin position="120"/>
        <end position="136"/>
    </location>
</feature>
<reference evidence="3 4" key="1">
    <citation type="submission" date="2024-09" db="EMBL/GenBank/DDBJ databases">
        <title>Itraconazole resistance in Madurella fahalii resulting from another homologue of gene encoding cytochrome P450 14-alpha sterol demethylase (CYP51).</title>
        <authorList>
            <person name="Yoshioka I."/>
            <person name="Fahal A.H."/>
            <person name="Kaneko S."/>
            <person name="Yaguchi T."/>
        </authorList>
    </citation>
    <scope>NUCLEOTIDE SEQUENCE [LARGE SCALE GENOMIC DNA]</scope>
    <source>
        <strain evidence="3 4">IFM 68171</strain>
    </source>
</reference>
<sequence length="203" mass="22291">MAVMAAMLAPRQFQNCTRTPDGFIDETSCYVPFWSTRTGTIVKWSLFFAIIVVFGLYLLIGYVHAQKRLSKGLAPLGYHRFLVPRSTLAQVDPRYRYPQSTSTTIHPYAPDSQYYDMHAMPPPVYDPNAPRPPTYEPPAGSTKTDPSQPQERGQQAAGTSTEYAPPPGPPPISGQPPDYTPPPGPPPGTIQPQSTGDTNPFRG</sequence>
<feature type="transmembrane region" description="Helical" evidence="2">
    <location>
        <begin position="41"/>
        <end position="63"/>
    </location>
</feature>
<dbReference type="GeneID" id="98171948"/>
<feature type="compositionally biased region" description="Polar residues" evidence="1">
    <location>
        <begin position="141"/>
        <end position="162"/>
    </location>
</feature>
<keyword evidence="2" id="KW-0472">Membrane</keyword>
<dbReference type="Proteomes" id="UP001628179">
    <property type="component" value="Unassembled WGS sequence"/>
</dbReference>
<organism evidence="3 4">
    <name type="scientific">Madurella fahalii</name>
    <dbReference type="NCBI Taxonomy" id="1157608"/>
    <lineage>
        <taxon>Eukaryota</taxon>
        <taxon>Fungi</taxon>
        <taxon>Dikarya</taxon>
        <taxon>Ascomycota</taxon>
        <taxon>Pezizomycotina</taxon>
        <taxon>Sordariomycetes</taxon>
        <taxon>Sordariomycetidae</taxon>
        <taxon>Sordariales</taxon>
        <taxon>Sordariales incertae sedis</taxon>
        <taxon>Madurella</taxon>
    </lineage>
</organism>
<proteinExistence type="predicted"/>
<dbReference type="Pfam" id="PF12273">
    <property type="entry name" value="RCR"/>
    <property type="match status" value="1"/>
</dbReference>
<accession>A0ABQ0FZS4</accession>
<comment type="caution">
    <text evidence="3">The sequence shown here is derived from an EMBL/GenBank/DDBJ whole genome shotgun (WGS) entry which is preliminary data.</text>
</comment>
<gene>
    <name evidence="3" type="ORF">MFIFM68171_01203</name>
</gene>
<dbReference type="InterPro" id="IPR020999">
    <property type="entry name" value="Chitin_synth_reg_RCR"/>
</dbReference>
<feature type="region of interest" description="Disordered" evidence="1">
    <location>
        <begin position="94"/>
        <end position="203"/>
    </location>
</feature>
<keyword evidence="4" id="KW-1185">Reference proteome</keyword>
<keyword evidence="2" id="KW-0812">Transmembrane</keyword>
<evidence type="ECO:0000313" key="3">
    <source>
        <dbReference type="EMBL" id="GAB1310993.1"/>
    </source>
</evidence>
<evidence type="ECO:0000313" key="4">
    <source>
        <dbReference type="Proteomes" id="UP001628179"/>
    </source>
</evidence>
<dbReference type="EMBL" id="BAAFSV010000001">
    <property type="protein sequence ID" value="GAB1310993.1"/>
    <property type="molecule type" value="Genomic_DNA"/>
</dbReference>
<evidence type="ECO:0000256" key="1">
    <source>
        <dbReference type="SAM" id="MobiDB-lite"/>
    </source>
</evidence>
<dbReference type="RefSeq" id="XP_070912726.1">
    <property type="nucleotide sequence ID" value="XM_071056625.1"/>
</dbReference>
<protein>
    <submittedName>
        <fullName evidence="3">Uncharacterized protein</fullName>
    </submittedName>
</protein>
<evidence type="ECO:0000256" key="2">
    <source>
        <dbReference type="SAM" id="Phobius"/>
    </source>
</evidence>
<name>A0ABQ0FZS4_9PEZI</name>
<feature type="compositionally biased region" description="Pro residues" evidence="1">
    <location>
        <begin position="164"/>
        <end position="189"/>
    </location>
</feature>
<keyword evidence="2" id="KW-1133">Transmembrane helix</keyword>